<evidence type="ECO:0000256" key="5">
    <source>
        <dbReference type="ARBA" id="ARBA00023277"/>
    </source>
</evidence>
<proteinExistence type="predicted"/>
<gene>
    <name evidence="8" type="ORF">DFH08DRAFT_1026021</name>
</gene>
<dbReference type="GO" id="GO:0000272">
    <property type="term" value="P:polysaccharide catabolic process"/>
    <property type="evidence" value="ECO:0007669"/>
    <property type="project" value="UniProtKB-KW"/>
</dbReference>
<evidence type="ECO:0000313" key="9">
    <source>
        <dbReference type="Proteomes" id="UP001218218"/>
    </source>
</evidence>
<sequence>MRFALISIHSIRLYPIHYILTSTPRRSPFYPFYSIKFSPIWTSPSLLAKILVYPNGVGSAWAGANYSVATVPEDLQFISTWHLRQSYQCNRVHSKVRNSNYTIPSLSIGGGFVNTIACGPVSGKFAAFAADSGSFYTDNGGGAAGHTPAHPATRDRDPRWERHGRAVRRRGRAGRSLRSLIGGFIFLSAYSPLPLNPLRTPSPFARVASWLDSFSAGAETDMFIFYRLSRWATRNGCTGGNTTETLFSGDVHHSGRARAR</sequence>
<dbReference type="EMBL" id="JARIHO010000040">
    <property type="protein sequence ID" value="KAJ7327942.1"/>
    <property type="molecule type" value="Genomic_DNA"/>
</dbReference>
<evidence type="ECO:0000313" key="8">
    <source>
        <dbReference type="EMBL" id="KAJ7327942.1"/>
    </source>
</evidence>
<keyword evidence="6" id="KW-0624">Polysaccharide degradation</keyword>
<evidence type="ECO:0000256" key="1">
    <source>
        <dbReference type="ARBA" id="ARBA00004613"/>
    </source>
</evidence>
<keyword evidence="5" id="KW-0119">Carbohydrate metabolism</keyword>
<name>A0AAD7EJP3_9AGAR</name>
<dbReference type="Proteomes" id="UP001218218">
    <property type="component" value="Unassembled WGS sequence"/>
</dbReference>
<reference evidence="8" key="1">
    <citation type="submission" date="2023-03" db="EMBL/GenBank/DDBJ databases">
        <title>Massive genome expansion in bonnet fungi (Mycena s.s.) driven by repeated elements and novel gene families across ecological guilds.</title>
        <authorList>
            <consortium name="Lawrence Berkeley National Laboratory"/>
            <person name="Harder C.B."/>
            <person name="Miyauchi S."/>
            <person name="Viragh M."/>
            <person name="Kuo A."/>
            <person name="Thoen E."/>
            <person name="Andreopoulos B."/>
            <person name="Lu D."/>
            <person name="Skrede I."/>
            <person name="Drula E."/>
            <person name="Henrissat B."/>
            <person name="Morin E."/>
            <person name="Kohler A."/>
            <person name="Barry K."/>
            <person name="LaButti K."/>
            <person name="Morin E."/>
            <person name="Salamov A."/>
            <person name="Lipzen A."/>
            <person name="Mereny Z."/>
            <person name="Hegedus B."/>
            <person name="Baldrian P."/>
            <person name="Stursova M."/>
            <person name="Weitz H."/>
            <person name="Taylor A."/>
            <person name="Grigoriev I.V."/>
            <person name="Nagy L.G."/>
            <person name="Martin F."/>
            <person name="Kauserud H."/>
        </authorList>
    </citation>
    <scope>NUCLEOTIDE SEQUENCE</scope>
    <source>
        <strain evidence="8">CBHHK002</strain>
    </source>
</reference>
<dbReference type="InterPro" id="IPR043595">
    <property type="entry name" value="FaeB/C/D"/>
</dbReference>
<accession>A0AAD7EJP3</accession>
<dbReference type="PANTHER" id="PTHR38050">
    <property type="match status" value="1"/>
</dbReference>
<dbReference type="PANTHER" id="PTHR38050:SF2">
    <property type="entry name" value="FERULOYL ESTERASE C-RELATED"/>
    <property type="match status" value="1"/>
</dbReference>
<keyword evidence="3" id="KW-0732">Signal</keyword>
<evidence type="ECO:0000256" key="6">
    <source>
        <dbReference type="ARBA" id="ARBA00023326"/>
    </source>
</evidence>
<evidence type="ECO:0000256" key="7">
    <source>
        <dbReference type="SAM" id="MobiDB-lite"/>
    </source>
</evidence>
<keyword evidence="2" id="KW-0964">Secreted</keyword>
<evidence type="ECO:0000256" key="2">
    <source>
        <dbReference type="ARBA" id="ARBA00022525"/>
    </source>
</evidence>
<feature type="region of interest" description="Disordered" evidence="7">
    <location>
        <begin position="140"/>
        <end position="168"/>
    </location>
</feature>
<comment type="subcellular location">
    <subcellularLocation>
        <location evidence="1">Secreted</location>
    </subcellularLocation>
</comment>
<organism evidence="8 9">
    <name type="scientific">Mycena albidolilacea</name>
    <dbReference type="NCBI Taxonomy" id="1033008"/>
    <lineage>
        <taxon>Eukaryota</taxon>
        <taxon>Fungi</taxon>
        <taxon>Dikarya</taxon>
        <taxon>Basidiomycota</taxon>
        <taxon>Agaricomycotina</taxon>
        <taxon>Agaricomycetes</taxon>
        <taxon>Agaricomycetidae</taxon>
        <taxon>Agaricales</taxon>
        <taxon>Marasmiineae</taxon>
        <taxon>Mycenaceae</taxon>
        <taxon>Mycena</taxon>
    </lineage>
</organism>
<comment type="caution">
    <text evidence="8">The sequence shown here is derived from an EMBL/GenBank/DDBJ whole genome shotgun (WGS) entry which is preliminary data.</text>
</comment>
<evidence type="ECO:0000256" key="4">
    <source>
        <dbReference type="ARBA" id="ARBA00022801"/>
    </source>
</evidence>
<keyword evidence="4" id="KW-0378">Hydrolase</keyword>
<dbReference type="GO" id="GO:0030600">
    <property type="term" value="F:feruloyl esterase activity"/>
    <property type="evidence" value="ECO:0007669"/>
    <property type="project" value="InterPro"/>
</dbReference>
<keyword evidence="9" id="KW-1185">Reference proteome</keyword>
<evidence type="ECO:0000256" key="3">
    <source>
        <dbReference type="ARBA" id="ARBA00022729"/>
    </source>
</evidence>
<protein>
    <submittedName>
        <fullName evidence="8">Uncharacterized protein</fullName>
    </submittedName>
</protein>
<dbReference type="AlphaFoldDB" id="A0AAD7EJP3"/>
<feature type="compositionally biased region" description="Basic and acidic residues" evidence="7">
    <location>
        <begin position="152"/>
        <end position="164"/>
    </location>
</feature>
<dbReference type="GO" id="GO:0005576">
    <property type="term" value="C:extracellular region"/>
    <property type="evidence" value="ECO:0007669"/>
    <property type="project" value="UniProtKB-SubCell"/>
</dbReference>